<evidence type="ECO:0000313" key="3">
    <source>
        <dbReference type="EMBL" id="EFC35228.1"/>
    </source>
</evidence>
<evidence type="ECO:0000313" key="4">
    <source>
        <dbReference type="Proteomes" id="UP000006671"/>
    </source>
</evidence>
<dbReference type="eggNOG" id="KOG1550">
    <property type="taxonomic scope" value="Eukaryota"/>
</dbReference>
<proteinExistence type="inferred from homology"/>
<dbReference type="STRING" id="5762.D2W6S4"/>
<dbReference type="InterPro" id="IPR011990">
    <property type="entry name" value="TPR-like_helical_dom_sf"/>
</dbReference>
<name>D2W6S4_NAEGR</name>
<keyword evidence="4" id="KW-1185">Reference proteome</keyword>
<evidence type="ECO:0000256" key="1">
    <source>
        <dbReference type="ARBA" id="ARBA00038101"/>
    </source>
</evidence>
<organism evidence="4">
    <name type="scientific">Naegleria gruberi</name>
    <name type="common">Amoeba</name>
    <dbReference type="NCBI Taxonomy" id="5762"/>
    <lineage>
        <taxon>Eukaryota</taxon>
        <taxon>Discoba</taxon>
        <taxon>Heterolobosea</taxon>
        <taxon>Tetramitia</taxon>
        <taxon>Eutetramitia</taxon>
        <taxon>Vahlkampfiidae</taxon>
        <taxon>Naegleria</taxon>
    </lineage>
</organism>
<dbReference type="GeneID" id="8847810"/>
<evidence type="ECO:0000256" key="2">
    <source>
        <dbReference type="PROSITE-ProRule" id="PRU00339"/>
    </source>
</evidence>
<dbReference type="KEGG" id="ngr:NAEGRDRAFT_77118"/>
<dbReference type="InterPro" id="IPR019734">
    <property type="entry name" value="TPR_rpt"/>
</dbReference>
<dbReference type="SMART" id="SM00028">
    <property type="entry name" value="TPR"/>
    <property type="match status" value="3"/>
</dbReference>
<dbReference type="VEuPathDB" id="AmoebaDB:NAEGRDRAFT_77118"/>
<dbReference type="Pfam" id="PF13414">
    <property type="entry name" value="TPR_11"/>
    <property type="match status" value="1"/>
</dbReference>
<accession>D2W6S4</accession>
<dbReference type="InterPro" id="IPR006597">
    <property type="entry name" value="Sel1-like"/>
</dbReference>
<protein>
    <submittedName>
        <fullName evidence="3">Predicted protein</fullName>
    </submittedName>
</protein>
<dbReference type="PANTHER" id="PTHR11102">
    <property type="entry name" value="SEL-1-LIKE PROTEIN"/>
    <property type="match status" value="1"/>
</dbReference>
<dbReference type="InParanoid" id="D2W6S4"/>
<comment type="similarity">
    <text evidence="1">Belongs to the sel-1 family.</text>
</comment>
<reference evidence="3 4" key="1">
    <citation type="journal article" date="2010" name="Cell">
        <title>The genome of Naegleria gruberi illuminates early eukaryotic versatility.</title>
        <authorList>
            <person name="Fritz-Laylin L.K."/>
            <person name="Prochnik S.E."/>
            <person name="Ginger M.L."/>
            <person name="Dacks J.B."/>
            <person name="Carpenter M.L."/>
            <person name="Field M.C."/>
            <person name="Kuo A."/>
            <person name="Paredez A."/>
            <person name="Chapman J."/>
            <person name="Pham J."/>
            <person name="Shu S."/>
            <person name="Neupane R."/>
            <person name="Cipriano M."/>
            <person name="Mancuso J."/>
            <person name="Tu H."/>
            <person name="Salamov A."/>
            <person name="Lindquist E."/>
            <person name="Shapiro H."/>
            <person name="Lucas S."/>
            <person name="Grigoriev I.V."/>
            <person name="Cande W.Z."/>
            <person name="Fulton C."/>
            <person name="Rokhsar D.S."/>
            <person name="Dawson S.C."/>
        </authorList>
    </citation>
    <scope>NUCLEOTIDE SEQUENCE [LARGE SCALE GENOMIC DNA]</scope>
    <source>
        <strain evidence="3 4">NEG-M</strain>
    </source>
</reference>
<dbReference type="Pfam" id="PF08238">
    <property type="entry name" value="Sel1"/>
    <property type="match status" value="5"/>
</dbReference>
<dbReference type="OrthoDB" id="1914839at2759"/>
<dbReference type="SUPFAM" id="SSF81901">
    <property type="entry name" value="HCP-like"/>
    <property type="match status" value="2"/>
</dbReference>
<dbReference type="PANTHER" id="PTHR11102:SF160">
    <property type="entry name" value="ERAD-ASSOCIATED E3 UBIQUITIN-PROTEIN LIGASE COMPONENT HRD3"/>
    <property type="match status" value="1"/>
</dbReference>
<feature type="non-terminal residue" evidence="3">
    <location>
        <position position="351"/>
    </location>
</feature>
<dbReference type="Gene3D" id="1.25.40.10">
    <property type="entry name" value="Tetratricopeptide repeat domain"/>
    <property type="match status" value="3"/>
</dbReference>
<gene>
    <name evidence="3" type="ORF">NAEGRDRAFT_77118</name>
</gene>
<dbReference type="InterPro" id="IPR050767">
    <property type="entry name" value="Sel1_AlgK"/>
</dbReference>
<feature type="repeat" description="TPR" evidence="2">
    <location>
        <begin position="59"/>
        <end position="92"/>
    </location>
</feature>
<keyword evidence="2" id="KW-0802">TPR repeat</keyword>
<dbReference type="AlphaFoldDB" id="D2W6S4"/>
<dbReference type="SMART" id="SM00671">
    <property type="entry name" value="SEL1"/>
    <property type="match status" value="4"/>
</dbReference>
<dbReference type="Proteomes" id="UP000006671">
    <property type="component" value="Unassembled WGS sequence"/>
</dbReference>
<dbReference type="PROSITE" id="PS50005">
    <property type="entry name" value="TPR"/>
    <property type="match status" value="1"/>
</dbReference>
<sequence>MCKHDPNSRITSGEIIRILTPYEVKITEFGRAKSFYTEKEYEKALLILNQIIESDPTKSIFLHQRYLTFKKLKNYEKAIEDLNRALELDPNNASYLNSLGVCYKEGGCVKKDWDKAISLFERSRNGQAFYNLGIIYKTRFSKQPKYKKKDPLIERRMNEAFLLGAEKDNKLCQQEYGLLCLNCNDYLKAVEWLKKSDTPLSNTYLGNLYMNGSTTVQKDPRKAFEYYSKSNTISYHAYCYEEGIGTQKDPQKAFKMYQENERLMDCKLGMGRMYFKGWEGTNPDYQKSFKYCTEVFEYCINTKDNQDLKNEAMYYLAEMYYYGKGIPEDELLHHTEKAASYYNLLVFVNKN</sequence>
<dbReference type="RefSeq" id="XP_002667972.1">
    <property type="nucleotide sequence ID" value="XM_002667926.1"/>
</dbReference>
<dbReference type="EMBL" id="GG739536">
    <property type="protein sequence ID" value="EFC35228.1"/>
    <property type="molecule type" value="Genomic_DNA"/>
</dbReference>